<dbReference type="PROSITE" id="PS51257">
    <property type="entry name" value="PROKAR_LIPOPROTEIN"/>
    <property type="match status" value="1"/>
</dbReference>
<comment type="caution">
    <text evidence="1">The sequence shown here is derived from an EMBL/GenBank/DDBJ whole genome shotgun (WGS) entry which is preliminary data.</text>
</comment>
<reference evidence="1" key="1">
    <citation type="submission" date="2023-02" db="EMBL/GenBank/DDBJ databases">
        <title>Identification and recombinant expression of a fungal hydrolase from Papiliotrema laurentii that hydrolyzes apple cutin and clears colloidal polyester polyurethane.</title>
        <authorList>
            <consortium name="DOE Joint Genome Institute"/>
            <person name="Roman V.A."/>
            <person name="Bojanowski C."/>
            <person name="Crable B.R."/>
            <person name="Wagner D.N."/>
            <person name="Hung C.S."/>
            <person name="Nadeau L.J."/>
            <person name="Schratz L."/>
            <person name="Haridas S."/>
            <person name="Pangilinan J."/>
            <person name="Lipzen A."/>
            <person name="Na H."/>
            <person name="Yan M."/>
            <person name="Ng V."/>
            <person name="Grigoriev I.V."/>
            <person name="Spatafora J.W."/>
            <person name="Barlow D."/>
            <person name="Biffinger J."/>
            <person name="Kelley-Loughnane N."/>
            <person name="Varaljay V.A."/>
            <person name="Crookes-Goodson W.J."/>
        </authorList>
    </citation>
    <scope>NUCLEOTIDE SEQUENCE</scope>
    <source>
        <strain evidence="1">5307AH</strain>
    </source>
</reference>
<evidence type="ECO:0000313" key="1">
    <source>
        <dbReference type="EMBL" id="KAK1927895.1"/>
    </source>
</evidence>
<dbReference type="EMBL" id="JAODAN010000001">
    <property type="protein sequence ID" value="KAK1927895.1"/>
    <property type="molecule type" value="Genomic_DNA"/>
</dbReference>
<protein>
    <submittedName>
        <fullName evidence="1">Uncharacterized protein</fullName>
    </submittedName>
</protein>
<organism evidence="1 2">
    <name type="scientific">Papiliotrema laurentii</name>
    <name type="common">Cryptococcus laurentii</name>
    <dbReference type="NCBI Taxonomy" id="5418"/>
    <lineage>
        <taxon>Eukaryota</taxon>
        <taxon>Fungi</taxon>
        <taxon>Dikarya</taxon>
        <taxon>Basidiomycota</taxon>
        <taxon>Agaricomycotina</taxon>
        <taxon>Tremellomycetes</taxon>
        <taxon>Tremellales</taxon>
        <taxon>Rhynchogastremaceae</taxon>
        <taxon>Papiliotrema</taxon>
    </lineage>
</organism>
<keyword evidence="2" id="KW-1185">Reference proteome</keyword>
<proteinExistence type="predicted"/>
<sequence>MERTSSLSSSAGYGCDASLDAAVAYCFSRRGTTSHIERPKIAHRQRCISSPSILIAQAASPSPRCISIATLHLHRHAVTLIGMPRMDEHELDLGRHPGPVNSVDDRVHPVSPYNRGRYGASATVNRLVVTTLFASDLSNVHHWLRLSQSYLIHHPFSILCRINLSQG</sequence>
<accession>A0AAD9FXK3</accession>
<dbReference type="AlphaFoldDB" id="A0AAD9FXK3"/>
<dbReference type="Proteomes" id="UP001182556">
    <property type="component" value="Unassembled WGS sequence"/>
</dbReference>
<gene>
    <name evidence="1" type="ORF">DB88DRAFT_55234</name>
</gene>
<name>A0AAD9FXK3_PAPLA</name>
<evidence type="ECO:0000313" key="2">
    <source>
        <dbReference type="Proteomes" id="UP001182556"/>
    </source>
</evidence>